<accession>A0ABN4K6E4</accession>
<evidence type="ECO:0008006" key="4">
    <source>
        <dbReference type="Google" id="ProtNLM"/>
    </source>
</evidence>
<gene>
    <name evidence="2" type="ORF">AUC44_12630</name>
</gene>
<dbReference type="EMBL" id="CP013910">
    <property type="protein sequence ID" value="ALW89640.1"/>
    <property type="molecule type" value="Genomic_DNA"/>
</dbReference>
<name>A0ABN4K6E4_9DEIO</name>
<evidence type="ECO:0000313" key="3">
    <source>
        <dbReference type="Proteomes" id="UP000060071"/>
    </source>
</evidence>
<feature type="region of interest" description="Disordered" evidence="1">
    <location>
        <begin position="166"/>
        <end position="212"/>
    </location>
</feature>
<sequence>MAISMQSSKGQSSGDTNRFEGDPGTYVFALKEIIIDEGSDFDDKTKTFPQARLVWEDQDGDTFSDSFVRIPLGFRLNDKAKWTNRLSALVGRPLTDDDAARVSIDLGPDIQSYDDLAAAVGEVTDSGRKAFLKVLALDFDGESLFGRAAQLTLGVNAKGYNTCAAAGASPMPTSGGKKKKAPVATGETEPLMTAPSAPPARRNPSGDADYGY</sequence>
<dbReference type="RefSeq" id="WP_062159074.1">
    <property type="nucleotide sequence ID" value="NZ_CP013910.1"/>
</dbReference>
<feature type="compositionally biased region" description="Polar residues" evidence="1">
    <location>
        <begin position="1"/>
        <end position="16"/>
    </location>
</feature>
<organism evidence="2 3">
    <name type="scientific">Deinococcus actinosclerus</name>
    <dbReference type="NCBI Taxonomy" id="1768108"/>
    <lineage>
        <taxon>Bacteria</taxon>
        <taxon>Thermotogati</taxon>
        <taxon>Deinococcota</taxon>
        <taxon>Deinococci</taxon>
        <taxon>Deinococcales</taxon>
        <taxon>Deinococcaceae</taxon>
        <taxon>Deinococcus</taxon>
    </lineage>
</organism>
<evidence type="ECO:0000256" key="1">
    <source>
        <dbReference type="SAM" id="MobiDB-lite"/>
    </source>
</evidence>
<dbReference type="Proteomes" id="UP000060071">
    <property type="component" value="Chromosome"/>
</dbReference>
<keyword evidence="3" id="KW-1185">Reference proteome</keyword>
<feature type="region of interest" description="Disordered" evidence="1">
    <location>
        <begin position="1"/>
        <end position="20"/>
    </location>
</feature>
<evidence type="ECO:0000313" key="2">
    <source>
        <dbReference type="EMBL" id="ALW89640.1"/>
    </source>
</evidence>
<protein>
    <recommendedName>
        <fullName evidence="4">DUF669 domain-containing protein</fullName>
    </recommendedName>
</protein>
<reference evidence="2 3" key="1">
    <citation type="submission" date="2015-12" db="EMBL/GenBank/DDBJ databases">
        <authorList>
            <person name="Kim M.K."/>
            <person name="Srinivasan S."/>
            <person name="Lee J.-J."/>
            <person name="Kim K."/>
        </authorList>
    </citation>
    <scope>NUCLEOTIDE SEQUENCE [LARGE SCALE GENOMIC DNA]</scope>
    <source>
        <strain evidence="2 3">BM2</strain>
    </source>
</reference>
<proteinExistence type="predicted"/>